<reference evidence="3 4" key="1">
    <citation type="journal article" date="2019" name="Int. J. Syst. Evol. Microbiol.">
        <title>The Global Catalogue of Microorganisms (GCM) 10K type strain sequencing project: providing services to taxonomists for standard genome sequencing and annotation.</title>
        <authorList>
            <consortium name="The Broad Institute Genomics Platform"/>
            <consortium name="The Broad Institute Genome Sequencing Center for Infectious Disease"/>
            <person name="Wu L."/>
            <person name="Ma J."/>
        </authorList>
    </citation>
    <scope>NUCLEOTIDE SEQUENCE [LARGE SCALE GENOMIC DNA]</scope>
    <source>
        <strain evidence="3 4">PSR21</strain>
    </source>
</reference>
<protein>
    <submittedName>
        <fullName evidence="3">Glycosyltransferase</fullName>
        <ecNumber evidence="3">2.4.-.-</ecNumber>
    </submittedName>
</protein>
<gene>
    <name evidence="3" type="ORF">ACFQPE_07020</name>
</gene>
<evidence type="ECO:0000259" key="2">
    <source>
        <dbReference type="Pfam" id="PF13439"/>
    </source>
</evidence>
<evidence type="ECO:0000313" key="3">
    <source>
        <dbReference type="EMBL" id="MFC7316551.1"/>
    </source>
</evidence>
<proteinExistence type="predicted"/>
<dbReference type="InterPro" id="IPR028098">
    <property type="entry name" value="Glyco_trans_4-like_N"/>
</dbReference>
<name>A0ABD6A8D5_9EURY</name>
<comment type="caution">
    <text evidence="3">The sequence shown here is derived from an EMBL/GenBank/DDBJ whole genome shotgun (WGS) entry which is preliminary data.</text>
</comment>
<keyword evidence="4" id="KW-1185">Reference proteome</keyword>
<keyword evidence="3" id="KW-0808">Transferase</keyword>
<dbReference type="GeneID" id="79316810"/>
<dbReference type="Pfam" id="PF00534">
    <property type="entry name" value="Glycos_transf_1"/>
    <property type="match status" value="1"/>
</dbReference>
<keyword evidence="3" id="KW-0328">Glycosyltransferase</keyword>
<dbReference type="Pfam" id="PF13439">
    <property type="entry name" value="Glyco_transf_4"/>
    <property type="match status" value="1"/>
</dbReference>
<organism evidence="3 4">
    <name type="scientific">Halomarina halobia</name>
    <dbReference type="NCBI Taxonomy" id="3033386"/>
    <lineage>
        <taxon>Archaea</taxon>
        <taxon>Methanobacteriati</taxon>
        <taxon>Methanobacteriota</taxon>
        <taxon>Stenosarchaea group</taxon>
        <taxon>Halobacteria</taxon>
        <taxon>Halobacteriales</taxon>
        <taxon>Natronomonadaceae</taxon>
        <taxon>Halomarina</taxon>
    </lineage>
</organism>
<dbReference type="PANTHER" id="PTHR12526">
    <property type="entry name" value="GLYCOSYLTRANSFERASE"/>
    <property type="match status" value="1"/>
</dbReference>
<dbReference type="CDD" id="cd03811">
    <property type="entry name" value="GT4_GT28_WabH-like"/>
    <property type="match status" value="1"/>
</dbReference>
<accession>A0ABD6A8D5</accession>
<feature type="domain" description="Glycosyl transferase family 1" evidence="1">
    <location>
        <begin position="197"/>
        <end position="340"/>
    </location>
</feature>
<dbReference type="Proteomes" id="UP001596547">
    <property type="component" value="Unassembled WGS sequence"/>
</dbReference>
<dbReference type="RefSeq" id="WP_276304186.1">
    <property type="nucleotide sequence ID" value="NZ_CP119992.1"/>
</dbReference>
<dbReference type="InterPro" id="IPR001296">
    <property type="entry name" value="Glyco_trans_1"/>
</dbReference>
<dbReference type="EMBL" id="JBHTBF010000002">
    <property type="protein sequence ID" value="MFC7316551.1"/>
    <property type="molecule type" value="Genomic_DNA"/>
</dbReference>
<feature type="domain" description="Glycosyltransferase subfamily 4-like N-terminal" evidence="2">
    <location>
        <begin position="17"/>
        <end position="180"/>
    </location>
</feature>
<dbReference type="Gene3D" id="3.40.50.2000">
    <property type="entry name" value="Glycogen Phosphorylase B"/>
    <property type="match status" value="2"/>
</dbReference>
<dbReference type="GO" id="GO:0016757">
    <property type="term" value="F:glycosyltransferase activity"/>
    <property type="evidence" value="ECO:0007669"/>
    <property type="project" value="UniProtKB-KW"/>
</dbReference>
<sequence>MGSVPSLSIFIPTLRGGGVKRVVLNLVEEFGRRGYMVDLVVSRAEGEFVTDVPDTASLVSFDAQGKLGTISALRSYLSTTKPDILFSAHTHANVLALLASLFVPQPPRTIISEHSLVRDRQTYLDYDILDRATAALASILYPHADGLIAVSKEVAHDCMNFFNVPEQDISIIHNPVDIARIQEQAKTPVDHPWFMADAPPVILGVGRLVRRKDFETLLRAFKRLTETREARLVVLGEGECRDALEQLAGRLGIQSLTSFPGWASNPFKFMYQADVIAVSSRSEGFGNVLVEAMACGSSVVSTACPGGPCEILDDGSYGHLVPVGDFKALAQAIEDSIVSPLPEKTLSDRATDFSVQRIADEYEARLFNENDRYFEGAGL</sequence>
<evidence type="ECO:0000259" key="1">
    <source>
        <dbReference type="Pfam" id="PF00534"/>
    </source>
</evidence>
<dbReference type="AlphaFoldDB" id="A0ABD6A8D5"/>
<dbReference type="SUPFAM" id="SSF53756">
    <property type="entry name" value="UDP-Glycosyltransferase/glycogen phosphorylase"/>
    <property type="match status" value="1"/>
</dbReference>
<dbReference type="PANTHER" id="PTHR12526:SF630">
    <property type="entry name" value="GLYCOSYLTRANSFERASE"/>
    <property type="match status" value="1"/>
</dbReference>
<evidence type="ECO:0000313" key="4">
    <source>
        <dbReference type="Proteomes" id="UP001596547"/>
    </source>
</evidence>
<dbReference type="EC" id="2.4.-.-" evidence="3"/>